<dbReference type="AlphaFoldDB" id="A0A922N1E7"/>
<organism evidence="2 3">
    <name type="scientific">Pyrenophora tritici-repentis</name>
    <dbReference type="NCBI Taxonomy" id="45151"/>
    <lineage>
        <taxon>Eukaryota</taxon>
        <taxon>Fungi</taxon>
        <taxon>Dikarya</taxon>
        <taxon>Ascomycota</taxon>
        <taxon>Pezizomycotina</taxon>
        <taxon>Dothideomycetes</taxon>
        <taxon>Pleosporomycetidae</taxon>
        <taxon>Pleosporales</taxon>
        <taxon>Pleosporineae</taxon>
        <taxon>Pleosporaceae</taxon>
        <taxon>Pyrenophora</taxon>
    </lineage>
</organism>
<evidence type="ECO:0000313" key="2">
    <source>
        <dbReference type="EMBL" id="KAI1507142.1"/>
    </source>
</evidence>
<evidence type="ECO:0000256" key="1">
    <source>
        <dbReference type="SAM" id="MobiDB-lite"/>
    </source>
</evidence>
<keyword evidence="3" id="KW-1185">Reference proteome</keyword>
<reference evidence="3" key="1">
    <citation type="journal article" date="2022" name="Microb. Genom.">
        <title>A global pangenome for the wheat fungal pathogen Pyrenophora tritici-repentis and prediction of effector protein structural homology.</title>
        <authorList>
            <person name="Moolhuijzen P.M."/>
            <person name="See P.T."/>
            <person name="Shi G."/>
            <person name="Powell H.R."/>
            <person name="Cockram J."/>
            <person name="Jorgensen L.N."/>
            <person name="Benslimane H."/>
            <person name="Strelkov S.E."/>
            <person name="Turner J."/>
            <person name="Liu Z."/>
            <person name="Moffat C.S."/>
        </authorList>
    </citation>
    <scope>NUCLEOTIDE SEQUENCE [LARGE SCALE GENOMIC DNA]</scope>
</reference>
<comment type="caution">
    <text evidence="2">The sequence shown here is derived from an EMBL/GenBank/DDBJ whole genome shotgun (WGS) entry which is preliminary data.</text>
</comment>
<feature type="region of interest" description="Disordered" evidence="1">
    <location>
        <begin position="1"/>
        <end position="22"/>
    </location>
</feature>
<protein>
    <submittedName>
        <fullName evidence="2">Uncharacterized protein</fullName>
    </submittedName>
</protein>
<accession>A0A922N1E7</accession>
<feature type="compositionally biased region" description="Polar residues" evidence="1">
    <location>
        <begin position="13"/>
        <end position="22"/>
    </location>
</feature>
<evidence type="ECO:0000313" key="3">
    <source>
        <dbReference type="Proteomes" id="UP000249757"/>
    </source>
</evidence>
<gene>
    <name evidence="2" type="ORF">Ptr86124_013924</name>
</gene>
<dbReference type="EMBL" id="NRDI02000056">
    <property type="protein sequence ID" value="KAI1507142.1"/>
    <property type="molecule type" value="Genomic_DNA"/>
</dbReference>
<sequence>MGGSRDTRDTPHRNPSIQQRTTNYWQPILDIKRMAKQEEQLYCNSIQNSRRRSQTWWQNYNPWTNSLHRKV</sequence>
<proteinExistence type="predicted"/>
<feature type="compositionally biased region" description="Basic and acidic residues" evidence="1">
    <location>
        <begin position="1"/>
        <end position="12"/>
    </location>
</feature>
<dbReference type="Proteomes" id="UP000249757">
    <property type="component" value="Unassembled WGS sequence"/>
</dbReference>
<name>A0A922N1E7_9PLEO</name>